<sequence>MTQELADLRTSILEGRYQDALTLLDELDGMSKKAILRAIKSFAIRMLVALINNHIEQRLTNAWTASIRGSILDIQDLNLKENQTSYYIKYDEWETLLKEAIKVAIRDASVEVLEGAYSPFQLSNRVNRPEVMAIAQDLLSLIYTHSALELPEKGDEKLSHLPGGETWKGGFGPKY</sequence>
<dbReference type="RefSeq" id="WP_015151523.1">
    <property type="nucleotide sequence ID" value="NC_019693.1"/>
</dbReference>
<protein>
    <submittedName>
        <fullName evidence="1">Uncharacterized protein</fullName>
    </submittedName>
</protein>
<dbReference type="PATRIC" id="fig|56110.3.peg.6652"/>
<name>K9TPZ6_9CYAN</name>
<organism evidence="1 2">
    <name type="scientific">Oscillatoria acuminata PCC 6304</name>
    <dbReference type="NCBI Taxonomy" id="56110"/>
    <lineage>
        <taxon>Bacteria</taxon>
        <taxon>Bacillati</taxon>
        <taxon>Cyanobacteriota</taxon>
        <taxon>Cyanophyceae</taxon>
        <taxon>Oscillatoriophycideae</taxon>
        <taxon>Oscillatoriales</taxon>
        <taxon>Oscillatoriaceae</taxon>
        <taxon>Oscillatoria</taxon>
    </lineage>
</organism>
<proteinExistence type="predicted"/>
<reference evidence="1 2" key="1">
    <citation type="submission" date="2012-06" db="EMBL/GenBank/DDBJ databases">
        <title>Finished chromosome of genome of Oscillatoria acuminata PCC 6304.</title>
        <authorList>
            <consortium name="US DOE Joint Genome Institute"/>
            <person name="Gugger M."/>
            <person name="Coursin T."/>
            <person name="Rippka R."/>
            <person name="Tandeau De Marsac N."/>
            <person name="Huntemann M."/>
            <person name="Wei C.-L."/>
            <person name="Han J."/>
            <person name="Detter J.C."/>
            <person name="Han C."/>
            <person name="Tapia R."/>
            <person name="Davenport K."/>
            <person name="Daligault H."/>
            <person name="Erkkila T."/>
            <person name="Gu W."/>
            <person name="Munk A.C.C."/>
            <person name="Teshima H."/>
            <person name="Xu Y."/>
            <person name="Chain P."/>
            <person name="Chen A."/>
            <person name="Krypides N."/>
            <person name="Mavromatis K."/>
            <person name="Markowitz V."/>
            <person name="Szeto E."/>
            <person name="Ivanova N."/>
            <person name="Mikhailova N."/>
            <person name="Ovchinnikova G."/>
            <person name="Pagani I."/>
            <person name="Pati A."/>
            <person name="Goodwin L."/>
            <person name="Peters L."/>
            <person name="Pitluck S."/>
            <person name="Woyke T."/>
            <person name="Kerfeld C."/>
        </authorList>
    </citation>
    <scope>NUCLEOTIDE SEQUENCE [LARGE SCALE GENOMIC DNA]</scope>
    <source>
        <strain evidence="1 2">PCC 6304</strain>
    </source>
</reference>
<evidence type="ECO:0000313" key="1">
    <source>
        <dbReference type="EMBL" id="AFY84912.1"/>
    </source>
</evidence>
<dbReference type="eggNOG" id="ENOG502ZZYW">
    <property type="taxonomic scope" value="Bacteria"/>
</dbReference>
<dbReference type="AlphaFoldDB" id="K9TPZ6"/>
<dbReference type="HOGENOM" id="CLU_134228_0_0_3"/>
<dbReference type="EMBL" id="CP003607">
    <property type="protein sequence ID" value="AFY84912.1"/>
    <property type="molecule type" value="Genomic_DNA"/>
</dbReference>
<keyword evidence="2" id="KW-1185">Reference proteome</keyword>
<dbReference type="KEGG" id="oac:Oscil6304_5426"/>
<dbReference type="Proteomes" id="UP000010367">
    <property type="component" value="Chromosome"/>
</dbReference>
<gene>
    <name evidence="1" type="ORF">Oscil6304_5426</name>
</gene>
<dbReference type="InParanoid" id="K9TPZ6"/>
<evidence type="ECO:0000313" key="2">
    <source>
        <dbReference type="Proteomes" id="UP000010367"/>
    </source>
</evidence>
<dbReference type="OrthoDB" id="495351at2"/>
<accession>K9TPZ6</accession>
<dbReference type="STRING" id="56110.Oscil6304_5426"/>